<gene>
    <name evidence="4" type="ORF">C7H85_16350</name>
</gene>
<keyword evidence="1 2" id="KW-0238">DNA-binding</keyword>
<dbReference type="InterPro" id="IPR036271">
    <property type="entry name" value="Tet_transcr_reg_TetR-rel_C_sf"/>
</dbReference>
<dbReference type="PROSITE" id="PS50977">
    <property type="entry name" value="HTH_TETR_2"/>
    <property type="match status" value="1"/>
</dbReference>
<reference evidence="4 5" key="1">
    <citation type="submission" date="2018-03" db="EMBL/GenBank/DDBJ databases">
        <title>The draft genome of Zobellella sp. 59N8.</title>
        <authorList>
            <person name="Liu L."/>
            <person name="Li L."/>
            <person name="Zhang X."/>
            <person name="Liang L."/>
            <person name="Wang T."/>
        </authorList>
    </citation>
    <scope>NUCLEOTIDE SEQUENCE [LARGE SCALE GENOMIC DNA]</scope>
    <source>
        <strain evidence="4 5">59N8</strain>
    </source>
</reference>
<dbReference type="AlphaFoldDB" id="A0A2P7R0V8"/>
<dbReference type="SUPFAM" id="SSF46689">
    <property type="entry name" value="Homeodomain-like"/>
    <property type="match status" value="1"/>
</dbReference>
<evidence type="ECO:0000256" key="2">
    <source>
        <dbReference type="PROSITE-ProRule" id="PRU00335"/>
    </source>
</evidence>
<comment type="caution">
    <text evidence="4">The sequence shown here is derived from an EMBL/GenBank/DDBJ whole genome shotgun (WGS) entry which is preliminary data.</text>
</comment>
<dbReference type="GO" id="GO:0003677">
    <property type="term" value="F:DNA binding"/>
    <property type="evidence" value="ECO:0007669"/>
    <property type="project" value="UniProtKB-UniRule"/>
</dbReference>
<evidence type="ECO:0000313" key="4">
    <source>
        <dbReference type="EMBL" id="PSJ43845.1"/>
    </source>
</evidence>
<evidence type="ECO:0000313" key="5">
    <source>
        <dbReference type="Proteomes" id="UP000240243"/>
    </source>
</evidence>
<dbReference type="SUPFAM" id="SSF48498">
    <property type="entry name" value="Tetracyclin repressor-like, C-terminal domain"/>
    <property type="match status" value="1"/>
</dbReference>
<evidence type="ECO:0000259" key="3">
    <source>
        <dbReference type="PROSITE" id="PS50977"/>
    </source>
</evidence>
<protein>
    <recommendedName>
        <fullName evidence="3">HTH tetR-type domain-containing protein</fullName>
    </recommendedName>
</protein>
<dbReference type="OrthoDB" id="7375611at2"/>
<evidence type="ECO:0000256" key="1">
    <source>
        <dbReference type="ARBA" id="ARBA00023125"/>
    </source>
</evidence>
<name>A0A2P7R0V8_9GAMM</name>
<sequence length="187" mass="21007">MQHHAAERDAILDAALHLALHSSWASFSLLQLAESRELTLAELGRHFRSRDDLAEALFDRADAAMLALPPDDDEPADERLFIRIMAWLDYLAPYRRLVRDMLAYKLEPGHLHLQAHGITRISRTVQWFMEAARWQASGAGRIGGEILLTGIYLTTFAAFLADDSEQHQATRALLSKLLHATFGQAGH</sequence>
<proteinExistence type="predicted"/>
<dbReference type="InterPro" id="IPR001647">
    <property type="entry name" value="HTH_TetR"/>
</dbReference>
<feature type="domain" description="HTH tetR-type" evidence="3">
    <location>
        <begin position="5"/>
        <end position="65"/>
    </location>
</feature>
<dbReference type="InterPro" id="IPR009057">
    <property type="entry name" value="Homeodomain-like_sf"/>
</dbReference>
<dbReference type="EMBL" id="PXYG01000008">
    <property type="protein sequence ID" value="PSJ43845.1"/>
    <property type="molecule type" value="Genomic_DNA"/>
</dbReference>
<keyword evidence="5" id="KW-1185">Reference proteome</keyword>
<feature type="DNA-binding region" description="H-T-H motif" evidence="2">
    <location>
        <begin position="28"/>
        <end position="47"/>
    </location>
</feature>
<organism evidence="4 5">
    <name type="scientific">Zobellella endophytica</name>
    <dbReference type="NCBI Taxonomy" id="2116700"/>
    <lineage>
        <taxon>Bacteria</taxon>
        <taxon>Pseudomonadati</taxon>
        <taxon>Pseudomonadota</taxon>
        <taxon>Gammaproteobacteria</taxon>
        <taxon>Aeromonadales</taxon>
        <taxon>Aeromonadaceae</taxon>
        <taxon>Zobellella</taxon>
    </lineage>
</organism>
<dbReference type="Gene3D" id="1.10.357.10">
    <property type="entry name" value="Tetracycline Repressor, domain 2"/>
    <property type="match status" value="1"/>
</dbReference>
<accession>A0A2P7R0V8</accession>
<dbReference type="Proteomes" id="UP000240243">
    <property type="component" value="Unassembled WGS sequence"/>
</dbReference>